<protein>
    <submittedName>
        <fullName evidence="1">(salmon louse) hypothetical protein</fullName>
    </submittedName>
</protein>
<sequence>MPESLSVDDVSFKGCRGSCSLSLSCRFCKSFFVDQDKLFTYLFESGDDVVTVMKESLTDEEHLVILLLLEFSITLPPQQLKASFPFSFFITLEELKEERERERNKPTVTYLKDSNFTHNYN</sequence>
<keyword evidence="2" id="KW-1185">Reference proteome</keyword>
<dbReference type="EMBL" id="HG994592">
    <property type="protein sequence ID" value="CAF2825959.1"/>
    <property type="molecule type" value="Genomic_DNA"/>
</dbReference>
<dbReference type="AlphaFoldDB" id="A0A7R8CHQ2"/>
<gene>
    <name evidence="1" type="ORF">LSAA_3807</name>
</gene>
<organism evidence="1 2">
    <name type="scientific">Lepeophtheirus salmonis</name>
    <name type="common">Salmon louse</name>
    <name type="synonym">Caligus salmonis</name>
    <dbReference type="NCBI Taxonomy" id="72036"/>
    <lineage>
        <taxon>Eukaryota</taxon>
        <taxon>Metazoa</taxon>
        <taxon>Ecdysozoa</taxon>
        <taxon>Arthropoda</taxon>
        <taxon>Crustacea</taxon>
        <taxon>Multicrustacea</taxon>
        <taxon>Hexanauplia</taxon>
        <taxon>Copepoda</taxon>
        <taxon>Siphonostomatoida</taxon>
        <taxon>Caligidae</taxon>
        <taxon>Lepeophtheirus</taxon>
    </lineage>
</organism>
<name>A0A7R8CHQ2_LEPSM</name>
<evidence type="ECO:0000313" key="1">
    <source>
        <dbReference type="EMBL" id="CAF2825959.1"/>
    </source>
</evidence>
<reference evidence="1" key="1">
    <citation type="submission" date="2021-02" db="EMBL/GenBank/DDBJ databases">
        <authorList>
            <person name="Bekaert M."/>
        </authorList>
    </citation>
    <scope>NUCLEOTIDE SEQUENCE</scope>
    <source>
        <strain evidence="1">IoA-00</strain>
    </source>
</reference>
<proteinExistence type="predicted"/>
<evidence type="ECO:0000313" key="2">
    <source>
        <dbReference type="Proteomes" id="UP000675881"/>
    </source>
</evidence>
<accession>A0A7R8CHQ2</accession>
<dbReference type="Proteomes" id="UP000675881">
    <property type="component" value="Chromosome 13"/>
</dbReference>